<dbReference type="Gene3D" id="2.80.10.50">
    <property type="match status" value="1"/>
</dbReference>
<dbReference type="InterPro" id="IPR000772">
    <property type="entry name" value="Ricin_B_lectin"/>
</dbReference>
<evidence type="ECO:0000313" key="3">
    <source>
        <dbReference type="Proteomes" id="UP000008370"/>
    </source>
</evidence>
<accession>K5VUS2</accession>
<dbReference type="HOGENOM" id="CLU_119132_0_0_1"/>
<dbReference type="GeneID" id="18920295"/>
<feature type="non-terminal residue" evidence="2">
    <location>
        <position position="1"/>
    </location>
</feature>
<sequence length="123" mass="13736">MAGLENNGVYRFRNAQAQDVVMDLSGGDNKSVIGYGWHDGDNQKWRVELVPDDNRCVFIRNYSTGGYLSITENASDGRHVFCTGDPTQWFVEPDNENASCYKFRIPNTNQVLDLSNNGDPTPG</sequence>
<dbReference type="Proteomes" id="UP000008370">
    <property type="component" value="Unassembled WGS sequence"/>
</dbReference>
<evidence type="ECO:0000259" key="1">
    <source>
        <dbReference type="Pfam" id="PF14200"/>
    </source>
</evidence>
<dbReference type="Pfam" id="PF14200">
    <property type="entry name" value="RicinB_lectin_2"/>
    <property type="match status" value="1"/>
</dbReference>
<keyword evidence="3" id="KW-1185">Reference proteome</keyword>
<organism evidence="2 3">
    <name type="scientific">Phanerochaete carnosa (strain HHB-10118-sp)</name>
    <name type="common">White-rot fungus</name>
    <name type="synonym">Peniophora carnosa</name>
    <dbReference type="NCBI Taxonomy" id="650164"/>
    <lineage>
        <taxon>Eukaryota</taxon>
        <taxon>Fungi</taxon>
        <taxon>Dikarya</taxon>
        <taxon>Basidiomycota</taxon>
        <taxon>Agaricomycotina</taxon>
        <taxon>Agaricomycetes</taxon>
        <taxon>Polyporales</taxon>
        <taxon>Phanerochaetaceae</taxon>
        <taxon>Phanerochaete</taxon>
    </lineage>
</organism>
<feature type="domain" description="Ricin B lectin" evidence="1">
    <location>
        <begin position="41"/>
        <end position="122"/>
    </location>
</feature>
<protein>
    <recommendedName>
        <fullName evidence="1">Ricin B lectin domain-containing protein</fullName>
    </recommendedName>
</protein>
<dbReference type="CDD" id="cd23422">
    <property type="entry name" value="beta-trefoil_Ricin_MPL_CNL"/>
    <property type="match status" value="1"/>
</dbReference>
<proteinExistence type="predicted"/>
<dbReference type="RefSeq" id="XP_007400836.1">
    <property type="nucleotide sequence ID" value="XM_007400774.1"/>
</dbReference>
<dbReference type="AlphaFoldDB" id="K5VUS2"/>
<dbReference type="OrthoDB" id="2131701at2759"/>
<gene>
    <name evidence="2" type="ORF">PHACADRAFT_74719</name>
</gene>
<dbReference type="InParanoid" id="K5VUS2"/>
<dbReference type="KEGG" id="pco:PHACADRAFT_74719"/>
<dbReference type="EMBL" id="JH930478">
    <property type="protein sequence ID" value="EKM50565.1"/>
    <property type="molecule type" value="Genomic_DNA"/>
</dbReference>
<dbReference type="SUPFAM" id="SSF50370">
    <property type="entry name" value="Ricin B-like lectins"/>
    <property type="match status" value="1"/>
</dbReference>
<dbReference type="InterPro" id="IPR035992">
    <property type="entry name" value="Ricin_B-like_lectins"/>
</dbReference>
<evidence type="ECO:0000313" key="2">
    <source>
        <dbReference type="EMBL" id="EKM50565.1"/>
    </source>
</evidence>
<name>K5VUS2_PHACS</name>
<reference evidence="2 3" key="1">
    <citation type="journal article" date="2012" name="BMC Genomics">
        <title>Comparative genomics of the white-rot fungi, Phanerochaete carnosa and P. chrysosporium, to elucidate the genetic basis of the distinct wood types they colonize.</title>
        <authorList>
            <person name="Suzuki H."/>
            <person name="MacDonald J."/>
            <person name="Syed K."/>
            <person name="Salamov A."/>
            <person name="Hori C."/>
            <person name="Aerts A."/>
            <person name="Henrissat B."/>
            <person name="Wiebenga A."/>
            <person name="vanKuyk P.A."/>
            <person name="Barry K."/>
            <person name="Lindquist E."/>
            <person name="LaButti K."/>
            <person name="Lapidus A."/>
            <person name="Lucas S."/>
            <person name="Coutinho P."/>
            <person name="Gong Y."/>
            <person name="Samejima M."/>
            <person name="Mahadevan R."/>
            <person name="Abou-Zaid M."/>
            <person name="de Vries R.P."/>
            <person name="Igarashi K."/>
            <person name="Yadav J.S."/>
            <person name="Grigoriev I.V."/>
            <person name="Master E.R."/>
        </authorList>
    </citation>
    <scope>NUCLEOTIDE SEQUENCE [LARGE SCALE GENOMIC DNA]</scope>
    <source>
        <strain evidence="2 3">HHB-10118-sp</strain>
    </source>
</reference>